<sequence length="313" mass="34558">MSIQIDVAELAGIVLEGILYGIFISLFVATMHILLTRKHHKSRPNIPMIIAAVVMFLLATVQISLDTTNVFRAFINLDRTQRLEFLTDPAKPIWAAKAATYFAMMIVGDIIGIYRTYIVWGRKFWVIFVPVCCTVGSAVASCQTIWTLRHLESVTVKEESKWGYAIFSLSLAANSIATALLAYKIWANEARINAVLSEDSKMGRFSNMIIVKVVLESGVINAAYLVTYIVILGCGSHGLEVLEFMSTPLVGIIFATVILRTSTAAQRSSMAAIGRRELSRLPFPQTVRTLRSEETSTATDLGSVVMDQKSLKV</sequence>
<dbReference type="OrthoDB" id="3354175at2759"/>
<feature type="transmembrane region" description="Helical" evidence="1">
    <location>
        <begin position="12"/>
        <end position="34"/>
    </location>
</feature>
<keyword evidence="1" id="KW-1133">Transmembrane helix</keyword>
<keyword evidence="1" id="KW-0472">Membrane</keyword>
<evidence type="ECO:0000256" key="1">
    <source>
        <dbReference type="SAM" id="Phobius"/>
    </source>
</evidence>
<keyword evidence="3" id="KW-1185">Reference proteome</keyword>
<accession>A0A4Y7PSC6</accession>
<feature type="transmembrane region" description="Helical" evidence="1">
    <location>
        <begin position="124"/>
        <end position="146"/>
    </location>
</feature>
<feature type="transmembrane region" description="Helical" evidence="1">
    <location>
        <begin position="244"/>
        <end position="261"/>
    </location>
</feature>
<dbReference type="Proteomes" id="UP000294933">
    <property type="component" value="Unassembled WGS sequence"/>
</dbReference>
<feature type="transmembrane region" description="Helical" evidence="1">
    <location>
        <begin position="93"/>
        <end position="112"/>
    </location>
</feature>
<gene>
    <name evidence="2" type="ORF">BD410DRAFT_794370</name>
</gene>
<organism evidence="2 3">
    <name type="scientific">Rickenella mellea</name>
    <dbReference type="NCBI Taxonomy" id="50990"/>
    <lineage>
        <taxon>Eukaryota</taxon>
        <taxon>Fungi</taxon>
        <taxon>Dikarya</taxon>
        <taxon>Basidiomycota</taxon>
        <taxon>Agaricomycotina</taxon>
        <taxon>Agaricomycetes</taxon>
        <taxon>Hymenochaetales</taxon>
        <taxon>Rickenellaceae</taxon>
        <taxon>Rickenella</taxon>
    </lineage>
</organism>
<keyword evidence="1" id="KW-0812">Transmembrane</keyword>
<dbReference type="VEuPathDB" id="FungiDB:BD410DRAFT_794370"/>
<evidence type="ECO:0000313" key="2">
    <source>
        <dbReference type="EMBL" id="TDL17410.1"/>
    </source>
</evidence>
<feature type="transmembrane region" description="Helical" evidence="1">
    <location>
        <begin position="162"/>
        <end position="183"/>
    </location>
</feature>
<reference evidence="2 3" key="1">
    <citation type="submission" date="2018-06" db="EMBL/GenBank/DDBJ databases">
        <title>A transcriptomic atlas of mushroom development highlights an independent origin of complex multicellularity.</title>
        <authorList>
            <consortium name="DOE Joint Genome Institute"/>
            <person name="Krizsan K."/>
            <person name="Almasi E."/>
            <person name="Merenyi Z."/>
            <person name="Sahu N."/>
            <person name="Viragh M."/>
            <person name="Koszo T."/>
            <person name="Mondo S."/>
            <person name="Kiss B."/>
            <person name="Balint B."/>
            <person name="Kues U."/>
            <person name="Barry K."/>
            <person name="Hegedus J.C."/>
            <person name="Henrissat B."/>
            <person name="Johnson J."/>
            <person name="Lipzen A."/>
            <person name="Ohm R."/>
            <person name="Nagy I."/>
            <person name="Pangilinan J."/>
            <person name="Yan J."/>
            <person name="Xiong Y."/>
            <person name="Grigoriev I.V."/>
            <person name="Hibbett D.S."/>
            <person name="Nagy L.G."/>
        </authorList>
    </citation>
    <scope>NUCLEOTIDE SEQUENCE [LARGE SCALE GENOMIC DNA]</scope>
    <source>
        <strain evidence="2 3">SZMC22713</strain>
    </source>
</reference>
<proteinExistence type="predicted"/>
<feature type="transmembrane region" description="Helical" evidence="1">
    <location>
        <begin position="46"/>
        <end position="65"/>
    </location>
</feature>
<protein>
    <submittedName>
        <fullName evidence="2">Uncharacterized protein</fullName>
    </submittedName>
</protein>
<dbReference type="AlphaFoldDB" id="A0A4Y7PSC6"/>
<dbReference type="EMBL" id="ML170222">
    <property type="protein sequence ID" value="TDL17410.1"/>
    <property type="molecule type" value="Genomic_DNA"/>
</dbReference>
<feature type="transmembrane region" description="Helical" evidence="1">
    <location>
        <begin position="209"/>
        <end position="232"/>
    </location>
</feature>
<evidence type="ECO:0000313" key="3">
    <source>
        <dbReference type="Proteomes" id="UP000294933"/>
    </source>
</evidence>
<name>A0A4Y7PSC6_9AGAM</name>